<evidence type="ECO:0000256" key="2">
    <source>
        <dbReference type="ARBA" id="ARBA00022737"/>
    </source>
</evidence>
<evidence type="ECO:0000313" key="5">
    <source>
        <dbReference type="Proteomes" id="UP001162131"/>
    </source>
</evidence>
<evidence type="ECO:0000256" key="1">
    <source>
        <dbReference type="ARBA" id="ARBA00022441"/>
    </source>
</evidence>
<reference evidence="4" key="1">
    <citation type="submission" date="2021-09" db="EMBL/GenBank/DDBJ databases">
        <authorList>
            <consortium name="AG Swart"/>
            <person name="Singh M."/>
            <person name="Singh A."/>
            <person name="Seah K."/>
            <person name="Emmerich C."/>
        </authorList>
    </citation>
    <scope>NUCLEOTIDE SEQUENCE</scope>
    <source>
        <strain evidence="4">ATCC30299</strain>
    </source>
</reference>
<accession>A0AAU9KDA9</accession>
<dbReference type="InterPro" id="IPR015915">
    <property type="entry name" value="Kelch-typ_b-propeller"/>
</dbReference>
<keyword evidence="2" id="KW-0677">Repeat</keyword>
<organism evidence="4 5">
    <name type="scientific">Blepharisma stoltei</name>
    <dbReference type="NCBI Taxonomy" id="1481888"/>
    <lineage>
        <taxon>Eukaryota</taxon>
        <taxon>Sar</taxon>
        <taxon>Alveolata</taxon>
        <taxon>Ciliophora</taxon>
        <taxon>Postciliodesmatophora</taxon>
        <taxon>Heterotrichea</taxon>
        <taxon>Heterotrichida</taxon>
        <taxon>Blepharismidae</taxon>
        <taxon>Blepharisma</taxon>
    </lineage>
</organism>
<gene>
    <name evidence="4" type="ORF">BSTOLATCC_MIC53972</name>
</gene>
<sequence length="446" mass="51868">MSYNCELCNYLNIATLICTSDNEKFCENCIEIHLRSSNAEEHKFQSIELYQEEKIKEEQRNLENSQKISEALRLKIAKENESIDKYTEDIYNLLQSKREILHRIIDDIIEDQIDVCYDVRDKAKMEMNLLLRELSSDYSHNPELSSLVNRFQSIEDTNNLTFLEIRNPTHTEHLSKALKQELNYTLQYYPYGKPIPLVHFKPVSHELLIYSGISNTFSKIEIPSQTFKDYPAYCTLPDNTILYSGGWKNNASSSEVILIDPKFKEVELKPSLKTPRHQHSMIFHNGIAYVFGGATATGITNSSEKWAFGENQWKSNGFMNKPKAQMGICVLNEIIYISGENDIESFNTEANEYRVLPIILEGKLLSVLIPRQNSFLMFRGGELREIEVSPRLIDFVVSPIKRTEWWCPTQPIWLGSQIFIFTDYSKTIYCYDMREKALYLANSFRQ</sequence>
<evidence type="ECO:0008006" key="6">
    <source>
        <dbReference type="Google" id="ProtNLM"/>
    </source>
</evidence>
<comment type="caution">
    <text evidence="4">The sequence shown here is derived from an EMBL/GenBank/DDBJ whole genome shotgun (WGS) entry which is preliminary data.</text>
</comment>
<dbReference type="CDD" id="cd19757">
    <property type="entry name" value="Bbox1"/>
    <property type="match status" value="1"/>
</dbReference>
<proteinExistence type="predicted"/>
<feature type="coiled-coil region" evidence="3">
    <location>
        <begin position="55"/>
        <end position="89"/>
    </location>
</feature>
<dbReference type="InterPro" id="IPR051746">
    <property type="entry name" value="Kelch_domain_containing_8"/>
</dbReference>
<evidence type="ECO:0000256" key="3">
    <source>
        <dbReference type="SAM" id="Coils"/>
    </source>
</evidence>
<dbReference type="AlphaFoldDB" id="A0AAU9KDA9"/>
<evidence type="ECO:0000313" key="4">
    <source>
        <dbReference type="EMBL" id="CAG9331915.1"/>
    </source>
</evidence>
<name>A0AAU9KDA9_9CILI</name>
<dbReference type="Proteomes" id="UP001162131">
    <property type="component" value="Unassembled WGS sequence"/>
</dbReference>
<dbReference type="PANTHER" id="PTHR46260">
    <property type="entry name" value="RING-TYPE DOMAIN-CONTAINING PROTEIN"/>
    <property type="match status" value="1"/>
</dbReference>
<dbReference type="SUPFAM" id="SSF117281">
    <property type="entry name" value="Kelch motif"/>
    <property type="match status" value="1"/>
</dbReference>
<dbReference type="Gene3D" id="2.120.10.80">
    <property type="entry name" value="Kelch-type beta propeller"/>
    <property type="match status" value="1"/>
</dbReference>
<dbReference type="EMBL" id="CAJZBQ010000053">
    <property type="protein sequence ID" value="CAG9331915.1"/>
    <property type="molecule type" value="Genomic_DNA"/>
</dbReference>
<keyword evidence="5" id="KW-1185">Reference proteome</keyword>
<protein>
    <recommendedName>
        <fullName evidence="6">B box-type domain-containing protein</fullName>
    </recommendedName>
</protein>
<keyword evidence="3" id="KW-0175">Coiled coil</keyword>
<dbReference type="PANTHER" id="PTHR46260:SF3">
    <property type="entry name" value="RING-TYPE DOMAIN-CONTAINING PROTEIN"/>
    <property type="match status" value="1"/>
</dbReference>
<keyword evidence="1" id="KW-0880">Kelch repeat</keyword>